<evidence type="ECO:0000256" key="5">
    <source>
        <dbReference type="HAMAP-Rule" id="MF_00948"/>
    </source>
</evidence>
<evidence type="ECO:0000313" key="11">
    <source>
        <dbReference type="Proteomes" id="UP000199513"/>
    </source>
</evidence>
<dbReference type="GO" id="GO:0031564">
    <property type="term" value="P:transcription antitermination"/>
    <property type="evidence" value="ECO:0007669"/>
    <property type="project" value="UniProtKB-UniRule"/>
</dbReference>
<dbReference type="RefSeq" id="WP_091545468.1">
    <property type="nucleotide sequence ID" value="NZ_FONY01000019.1"/>
</dbReference>
<comment type="function">
    <text evidence="5 7">Participates in transcription elongation, termination and antitermination.</text>
</comment>
<feature type="domain" description="KOW" evidence="9">
    <location>
        <begin position="135"/>
        <end position="162"/>
    </location>
</feature>
<evidence type="ECO:0000256" key="3">
    <source>
        <dbReference type="ARBA" id="ARBA00023015"/>
    </source>
</evidence>
<dbReference type="HAMAP" id="MF_00948">
    <property type="entry name" value="NusG"/>
    <property type="match status" value="1"/>
</dbReference>
<keyword evidence="2 5" id="KW-0889">Transcription antitermination</keyword>
<dbReference type="InterPro" id="IPR005824">
    <property type="entry name" value="KOW"/>
</dbReference>
<feature type="domain" description="NusG-like N-terminal" evidence="8">
    <location>
        <begin position="3"/>
        <end position="122"/>
    </location>
</feature>
<dbReference type="Pfam" id="PF02357">
    <property type="entry name" value="NusG"/>
    <property type="match status" value="1"/>
</dbReference>
<dbReference type="GO" id="GO:0032784">
    <property type="term" value="P:regulation of DNA-templated transcription elongation"/>
    <property type="evidence" value="ECO:0007669"/>
    <property type="project" value="InterPro"/>
</dbReference>
<organism evidence="10 11">
    <name type="scientific">Thermoflexibacter ruber</name>
    <dbReference type="NCBI Taxonomy" id="1003"/>
    <lineage>
        <taxon>Bacteria</taxon>
        <taxon>Pseudomonadati</taxon>
        <taxon>Bacteroidota</taxon>
        <taxon>Cytophagia</taxon>
        <taxon>Cytophagales</taxon>
        <taxon>Thermoflexibacteraceae</taxon>
        <taxon>Thermoflexibacter</taxon>
    </lineage>
</organism>
<dbReference type="GO" id="GO:0006353">
    <property type="term" value="P:DNA-templated transcription termination"/>
    <property type="evidence" value="ECO:0007669"/>
    <property type="project" value="UniProtKB-UniRule"/>
</dbReference>
<evidence type="ECO:0000256" key="7">
    <source>
        <dbReference type="RuleBase" id="RU000538"/>
    </source>
</evidence>
<dbReference type="PRINTS" id="PR00338">
    <property type="entry name" value="NUSGTNSCPFCT"/>
</dbReference>
<dbReference type="CDD" id="cd09891">
    <property type="entry name" value="NGN_Bact_1"/>
    <property type="match status" value="1"/>
</dbReference>
<dbReference type="GO" id="GO:0005829">
    <property type="term" value="C:cytosol"/>
    <property type="evidence" value="ECO:0007669"/>
    <property type="project" value="TreeGrafter"/>
</dbReference>
<keyword evidence="3 5" id="KW-0805">Transcription regulation</keyword>
<dbReference type="AlphaFoldDB" id="A0A1I2GQ47"/>
<evidence type="ECO:0000313" key="10">
    <source>
        <dbReference type="EMBL" id="SFF19353.1"/>
    </source>
</evidence>
<dbReference type="InterPro" id="IPR006645">
    <property type="entry name" value="NGN-like_dom"/>
</dbReference>
<name>A0A1I2GQ47_9BACT</name>
<dbReference type="Proteomes" id="UP000199513">
    <property type="component" value="Unassembled WGS sequence"/>
</dbReference>
<evidence type="ECO:0000259" key="9">
    <source>
        <dbReference type="SMART" id="SM00739"/>
    </source>
</evidence>
<dbReference type="InterPro" id="IPR008991">
    <property type="entry name" value="Translation_prot_SH3-like_sf"/>
</dbReference>
<reference evidence="10 11" key="1">
    <citation type="submission" date="2016-10" db="EMBL/GenBank/DDBJ databases">
        <authorList>
            <person name="de Groot N.N."/>
        </authorList>
    </citation>
    <scope>NUCLEOTIDE SEQUENCE [LARGE SCALE GENOMIC DNA]</scope>
    <source>
        <strain>GEY</strain>
        <strain evidence="11">DSM 9560</strain>
    </source>
</reference>
<proteinExistence type="inferred from homology"/>
<evidence type="ECO:0000256" key="1">
    <source>
        <dbReference type="ARBA" id="ARBA00022472"/>
    </source>
</evidence>
<evidence type="ECO:0000256" key="6">
    <source>
        <dbReference type="NCBIfam" id="TIGR00922"/>
    </source>
</evidence>
<keyword evidence="11" id="KW-1185">Reference proteome</keyword>
<dbReference type="CDD" id="cd06091">
    <property type="entry name" value="KOW_NusG"/>
    <property type="match status" value="1"/>
</dbReference>
<keyword evidence="4 5" id="KW-0804">Transcription</keyword>
<accession>A0A1I2GQ47</accession>
<sequence length="190" mass="21657">MSDLKWYVLRVVSGQEKKVKSYLEKEVSIQKLEEYVAQVLTPSEKVYQVRKMKDGKSKKVAVEKNILPGYVMLNANLRHGEVLHTILSVPGVLGFLDYDKNVPNTLPKPMRESDVSRILGKVEEADEHEIKHDVTYHVGEIVKVMNGPFNGFSGVVEEVFDEKKKLKVMVKIFGRNAPVELNYIEVAKEE</sequence>
<dbReference type="SUPFAM" id="SSF50104">
    <property type="entry name" value="Translation proteins SH3-like domain"/>
    <property type="match status" value="1"/>
</dbReference>
<comment type="similarity">
    <text evidence="5 7">Belongs to the NusG family.</text>
</comment>
<dbReference type="OrthoDB" id="9809075at2"/>
<dbReference type="STRING" id="1003.SAMN04488541_101978"/>
<gene>
    <name evidence="5" type="primary">nusG</name>
    <name evidence="10" type="ORF">SAMN04488541_101978</name>
</gene>
<dbReference type="InterPro" id="IPR047050">
    <property type="entry name" value="NGN"/>
</dbReference>
<evidence type="ECO:0000256" key="4">
    <source>
        <dbReference type="ARBA" id="ARBA00023163"/>
    </source>
</evidence>
<dbReference type="GO" id="GO:0006354">
    <property type="term" value="P:DNA-templated transcription elongation"/>
    <property type="evidence" value="ECO:0007669"/>
    <property type="project" value="UniProtKB-UniRule"/>
</dbReference>
<dbReference type="InterPro" id="IPR001062">
    <property type="entry name" value="Transcrpt_antiterm_NusG"/>
</dbReference>
<dbReference type="SUPFAM" id="SSF82679">
    <property type="entry name" value="N-utilization substance G protein NusG, N-terminal domain"/>
    <property type="match status" value="1"/>
</dbReference>
<dbReference type="InterPro" id="IPR043425">
    <property type="entry name" value="NusG-like"/>
</dbReference>
<dbReference type="EMBL" id="FONY01000019">
    <property type="protein sequence ID" value="SFF19353.1"/>
    <property type="molecule type" value="Genomic_DNA"/>
</dbReference>
<dbReference type="SMART" id="SM00739">
    <property type="entry name" value="KOW"/>
    <property type="match status" value="1"/>
</dbReference>
<dbReference type="InterPro" id="IPR036735">
    <property type="entry name" value="NGN_dom_sf"/>
</dbReference>
<dbReference type="PANTHER" id="PTHR30265">
    <property type="entry name" value="RHO-INTERACTING TRANSCRIPTION TERMINATION FACTOR NUSG"/>
    <property type="match status" value="1"/>
</dbReference>
<dbReference type="InterPro" id="IPR014722">
    <property type="entry name" value="Rib_uL2_dom2"/>
</dbReference>
<dbReference type="Gene3D" id="3.30.70.940">
    <property type="entry name" value="NusG, N-terminal domain"/>
    <property type="match status" value="1"/>
</dbReference>
<keyword evidence="1 5" id="KW-0806">Transcription termination</keyword>
<dbReference type="FunFam" id="2.30.30.30:FF:000002">
    <property type="entry name" value="Transcription termination/antitermination factor NusG"/>
    <property type="match status" value="1"/>
</dbReference>
<dbReference type="Pfam" id="PF00467">
    <property type="entry name" value="KOW"/>
    <property type="match status" value="1"/>
</dbReference>
<dbReference type="PANTHER" id="PTHR30265:SF2">
    <property type="entry name" value="TRANSCRIPTION TERMINATION_ANTITERMINATION PROTEIN NUSG"/>
    <property type="match status" value="1"/>
</dbReference>
<evidence type="ECO:0000259" key="8">
    <source>
        <dbReference type="SMART" id="SM00738"/>
    </source>
</evidence>
<evidence type="ECO:0000256" key="2">
    <source>
        <dbReference type="ARBA" id="ARBA00022814"/>
    </source>
</evidence>
<dbReference type="SMART" id="SM00738">
    <property type="entry name" value="NGN"/>
    <property type="match status" value="1"/>
</dbReference>
<dbReference type="Gene3D" id="2.30.30.30">
    <property type="match status" value="1"/>
</dbReference>
<dbReference type="NCBIfam" id="TIGR00922">
    <property type="entry name" value="nusG"/>
    <property type="match status" value="1"/>
</dbReference>
<protein>
    <recommendedName>
        <fullName evidence="5 6">Transcription termination/antitermination protein NusG</fullName>
    </recommendedName>
</protein>